<accession>A0A0B6Y7J0</accession>
<proteinExistence type="predicted"/>
<sequence>ENDKPVDKDRNTHLPRSGVENGGELGKHYGRCSQVSLEKHYSRNRTEMRHPKQRWRCNVNTSTIFFLKNSSYTILFQIIKTLSNAK</sequence>
<feature type="non-terminal residue" evidence="2">
    <location>
        <position position="1"/>
    </location>
</feature>
<feature type="region of interest" description="Disordered" evidence="1">
    <location>
        <begin position="1"/>
        <end position="28"/>
    </location>
</feature>
<protein>
    <submittedName>
        <fullName evidence="2">Uncharacterized protein</fullName>
    </submittedName>
</protein>
<evidence type="ECO:0000313" key="2">
    <source>
        <dbReference type="EMBL" id="CEK51801.1"/>
    </source>
</evidence>
<dbReference type="EMBL" id="HACG01004936">
    <property type="protein sequence ID" value="CEK51801.1"/>
    <property type="molecule type" value="Transcribed_RNA"/>
</dbReference>
<reference evidence="2" key="1">
    <citation type="submission" date="2014-12" db="EMBL/GenBank/DDBJ databases">
        <title>Insight into the proteome of Arion vulgaris.</title>
        <authorList>
            <person name="Aradska J."/>
            <person name="Bulat T."/>
            <person name="Smidak R."/>
            <person name="Sarate P."/>
            <person name="Gangsoo J."/>
            <person name="Sialana F."/>
            <person name="Bilban M."/>
            <person name="Lubec G."/>
        </authorList>
    </citation>
    <scope>NUCLEOTIDE SEQUENCE</scope>
    <source>
        <tissue evidence="2">Skin</tissue>
    </source>
</reference>
<feature type="compositionally biased region" description="Basic and acidic residues" evidence="1">
    <location>
        <begin position="1"/>
        <end position="12"/>
    </location>
</feature>
<organism evidence="2">
    <name type="scientific">Arion vulgaris</name>
    <dbReference type="NCBI Taxonomy" id="1028688"/>
    <lineage>
        <taxon>Eukaryota</taxon>
        <taxon>Metazoa</taxon>
        <taxon>Spiralia</taxon>
        <taxon>Lophotrochozoa</taxon>
        <taxon>Mollusca</taxon>
        <taxon>Gastropoda</taxon>
        <taxon>Heterobranchia</taxon>
        <taxon>Euthyneura</taxon>
        <taxon>Panpulmonata</taxon>
        <taxon>Eupulmonata</taxon>
        <taxon>Stylommatophora</taxon>
        <taxon>Helicina</taxon>
        <taxon>Arionoidea</taxon>
        <taxon>Arionidae</taxon>
        <taxon>Arion</taxon>
    </lineage>
</organism>
<name>A0A0B6Y7J0_9EUPU</name>
<dbReference type="AlphaFoldDB" id="A0A0B6Y7J0"/>
<evidence type="ECO:0000256" key="1">
    <source>
        <dbReference type="SAM" id="MobiDB-lite"/>
    </source>
</evidence>
<gene>
    <name evidence="2" type="primary">ORF14484</name>
</gene>